<proteinExistence type="predicted"/>
<evidence type="ECO:0000313" key="2">
    <source>
        <dbReference type="Proteomes" id="UP001732700"/>
    </source>
</evidence>
<reference evidence="1" key="2">
    <citation type="submission" date="2025-09" db="UniProtKB">
        <authorList>
            <consortium name="EnsemblPlants"/>
        </authorList>
    </citation>
    <scope>IDENTIFICATION</scope>
</reference>
<organism evidence="1 2">
    <name type="scientific">Avena sativa</name>
    <name type="common">Oat</name>
    <dbReference type="NCBI Taxonomy" id="4498"/>
    <lineage>
        <taxon>Eukaryota</taxon>
        <taxon>Viridiplantae</taxon>
        <taxon>Streptophyta</taxon>
        <taxon>Embryophyta</taxon>
        <taxon>Tracheophyta</taxon>
        <taxon>Spermatophyta</taxon>
        <taxon>Magnoliopsida</taxon>
        <taxon>Liliopsida</taxon>
        <taxon>Poales</taxon>
        <taxon>Poaceae</taxon>
        <taxon>BOP clade</taxon>
        <taxon>Pooideae</taxon>
        <taxon>Poodae</taxon>
        <taxon>Poeae</taxon>
        <taxon>Poeae Chloroplast Group 1 (Aveneae type)</taxon>
        <taxon>Aveninae</taxon>
        <taxon>Avena</taxon>
    </lineage>
</organism>
<sequence>MYQEAPLRRNAKTTTLLFGLVLRFLPNPRITSAPFRNTQHLRPPLHHRVFSPCSFFFPSRHCSLCSTMRQEGSPLDLNNLPEEYGKQAHVESSTTTAASSAADTTRIKKKSLGGKDEAGKVYQCRFCSLKFGKSQALGGHMNRHRQERETETLNRARQLVFGNDTLSSVGSQMSFRDVNMGGTPPSAVLGGGGFRGGVNGGVGGGDHPCHPYRPMQPRVSPPPYHYLYSTTPPSALHPMSYPATYPAPPRQQTAGAVGDYVIGHAVSPGDALMQQQQQQRPRGSGFSCFGAPFTTPSAAAAANGEADHGSCNCSFGCGGHNRNANASS</sequence>
<keyword evidence="2" id="KW-1185">Reference proteome</keyword>
<dbReference type="Proteomes" id="UP001732700">
    <property type="component" value="Chromosome 1C"/>
</dbReference>
<name>A0ACD5TQU8_AVESA</name>
<evidence type="ECO:0000313" key="1">
    <source>
        <dbReference type="EnsemblPlants" id="AVESA.00010b.r2.1CG0109400.1.CDS"/>
    </source>
</evidence>
<protein>
    <submittedName>
        <fullName evidence="1">Uncharacterized protein</fullName>
    </submittedName>
</protein>
<accession>A0ACD5TQU8</accession>
<dbReference type="EnsemblPlants" id="AVESA.00010b.r2.1CG0109400.1">
    <property type="protein sequence ID" value="AVESA.00010b.r2.1CG0109400.1.CDS"/>
    <property type="gene ID" value="AVESA.00010b.r2.1CG0109400"/>
</dbReference>
<reference evidence="1" key="1">
    <citation type="submission" date="2021-05" db="EMBL/GenBank/DDBJ databases">
        <authorList>
            <person name="Scholz U."/>
            <person name="Mascher M."/>
            <person name="Fiebig A."/>
        </authorList>
    </citation>
    <scope>NUCLEOTIDE SEQUENCE [LARGE SCALE GENOMIC DNA]</scope>
</reference>